<dbReference type="PANTHER" id="PTHR23501">
    <property type="entry name" value="MAJOR FACILITATOR SUPERFAMILY"/>
    <property type="match status" value="1"/>
</dbReference>
<dbReference type="PANTHER" id="PTHR23501:SF191">
    <property type="entry name" value="VACUOLAR BASIC AMINO ACID TRANSPORTER 4"/>
    <property type="match status" value="1"/>
</dbReference>
<keyword evidence="9" id="KW-1185">Reference proteome</keyword>
<feature type="transmembrane region" description="Helical" evidence="6">
    <location>
        <begin position="372"/>
        <end position="392"/>
    </location>
</feature>
<evidence type="ECO:0000256" key="3">
    <source>
        <dbReference type="ARBA" id="ARBA00022692"/>
    </source>
</evidence>
<evidence type="ECO:0000313" key="9">
    <source>
        <dbReference type="Proteomes" id="UP001369958"/>
    </source>
</evidence>
<name>A0ABZ2I254_9HYPH</name>
<dbReference type="InterPro" id="IPR020846">
    <property type="entry name" value="MFS_dom"/>
</dbReference>
<dbReference type="EMBL" id="CP146275">
    <property type="protein sequence ID" value="WWT33290.1"/>
    <property type="molecule type" value="Genomic_DNA"/>
</dbReference>
<feature type="transmembrane region" description="Helical" evidence="6">
    <location>
        <begin position="152"/>
        <end position="171"/>
    </location>
</feature>
<reference evidence="8 9" key="1">
    <citation type="submission" date="2024-02" db="EMBL/GenBank/DDBJ databases">
        <title>Complete genome sequence of Pelagibacterium nitratireducens ZH15.</title>
        <authorList>
            <person name="Zhao L.H."/>
        </authorList>
    </citation>
    <scope>NUCLEOTIDE SEQUENCE [LARGE SCALE GENOMIC DNA]</scope>
    <source>
        <strain evidence="8 9">ZH15</strain>
    </source>
</reference>
<feature type="transmembrane region" description="Helical" evidence="6">
    <location>
        <begin position="123"/>
        <end position="146"/>
    </location>
</feature>
<keyword evidence="5 6" id="KW-0472">Membrane</keyword>
<feature type="transmembrane region" description="Helical" evidence="6">
    <location>
        <begin position="92"/>
        <end position="111"/>
    </location>
</feature>
<evidence type="ECO:0000256" key="5">
    <source>
        <dbReference type="ARBA" id="ARBA00023136"/>
    </source>
</evidence>
<evidence type="ECO:0000256" key="2">
    <source>
        <dbReference type="ARBA" id="ARBA00022448"/>
    </source>
</evidence>
<protein>
    <submittedName>
        <fullName evidence="8">MFS transporter</fullName>
    </submittedName>
</protein>
<evidence type="ECO:0000256" key="6">
    <source>
        <dbReference type="SAM" id="Phobius"/>
    </source>
</evidence>
<dbReference type="RefSeq" id="WP_338608774.1">
    <property type="nucleotide sequence ID" value="NZ_CP146275.1"/>
</dbReference>
<dbReference type="Pfam" id="PF07690">
    <property type="entry name" value="MFS_1"/>
    <property type="match status" value="1"/>
</dbReference>
<feature type="transmembrane region" description="Helical" evidence="6">
    <location>
        <begin position="51"/>
        <end position="72"/>
    </location>
</feature>
<feature type="domain" description="Major facilitator superfamily (MFS) profile" evidence="7">
    <location>
        <begin position="62"/>
        <end position="458"/>
    </location>
</feature>
<keyword evidence="4 6" id="KW-1133">Transmembrane helix</keyword>
<organism evidence="8 9">
    <name type="scientific">Pelagibacterium nitratireducens</name>
    <dbReference type="NCBI Taxonomy" id="1046114"/>
    <lineage>
        <taxon>Bacteria</taxon>
        <taxon>Pseudomonadati</taxon>
        <taxon>Pseudomonadota</taxon>
        <taxon>Alphaproteobacteria</taxon>
        <taxon>Hyphomicrobiales</taxon>
        <taxon>Devosiaceae</taxon>
        <taxon>Pelagibacterium</taxon>
    </lineage>
</organism>
<feature type="transmembrane region" description="Helical" evidence="6">
    <location>
        <begin position="264"/>
        <end position="282"/>
    </location>
</feature>
<dbReference type="Proteomes" id="UP001369958">
    <property type="component" value="Chromosome"/>
</dbReference>
<dbReference type="SUPFAM" id="SSF103473">
    <property type="entry name" value="MFS general substrate transporter"/>
    <property type="match status" value="1"/>
</dbReference>
<proteinExistence type="predicted"/>
<feature type="transmembrane region" description="Helical" evidence="6">
    <location>
        <begin position="404"/>
        <end position="424"/>
    </location>
</feature>
<dbReference type="InterPro" id="IPR036259">
    <property type="entry name" value="MFS_trans_sf"/>
</dbReference>
<feature type="transmembrane region" description="Helical" evidence="6">
    <location>
        <begin position="430"/>
        <end position="453"/>
    </location>
</feature>
<evidence type="ECO:0000259" key="7">
    <source>
        <dbReference type="PROSITE" id="PS50850"/>
    </source>
</evidence>
<evidence type="ECO:0000256" key="1">
    <source>
        <dbReference type="ARBA" id="ARBA00004127"/>
    </source>
</evidence>
<accession>A0ABZ2I254</accession>
<dbReference type="InterPro" id="IPR011701">
    <property type="entry name" value="MFS"/>
</dbReference>
<gene>
    <name evidence="8" type="ORF">V6617_02140</name>
</gene>
<feature type="transmembrane region" description="Helical" evidence="6">
    <location>
        <begin position="330"/>
        <end position="352"/>
    </location>
</feature>
<feature type="transmembrane region" description="Helical" evidence="6">
    <location>
        <begin position="183"/>
        <end position="209"/>
    </location>
</feature>
<evidence type="ECO:0000313" key="8">
    <source>
        <dbReference type="EMBL" id="WWT33290.1"/>
    </source>
</evidence>
<sequence length="462" mass="48774">MVCPLDRSLLKLVSEKASKHWGRKTLPPFFVMMSTNMLSRRPLPTSANTHALYGSVWQAALPLMVLALGHTISNLVRTLPAVSADLVAQDLMVSAGDIAAMTGFYHLAFAAGQIPVGVALDRYSVKAVISTLLGIIVVGSVFAALIQGPAGFVITQIILGIGCCGMLLCPLTYAARTTDPSRFALWSAVILAIGNTGMVISASPMAWLIEHYGWRLAYGLPALFALIVLVTVQLTIRPVRPSHEVPASVGSEIREVLKIGISPVLRGVIVLAFVSFAVMIGVRGMWGGPWLMEAKGMARVSAGNVLLVLTLMLIVMPMAIGLIEKRFGRPYMLLAIGHVLAGVALVLIPTGAENGFLARVMGIDVLSARFDITLIVAFGVVISVQPLLFALGRASVEPRHAGKALSAVNLSFFVGAAAIQAVSAPVNASFGLAGIFVFLGVLSILGGCGLWFFRNVGAQNVQ</sequence>
<dbReference type="PROSITE" id="PS50850">
    <property type="entry name" value="MFS"/>
    <property type="match status" value="1"/>
</dbReference>
<evidence type="ECO:0000256" key="4">
    <source>
        <dbReference type="ARBA" id="ARBA00022989"/>
    </source>
</evidence>
<dbReference type="Gene3D" id="1.20.1250.20">
    <property type="entry name" value="MFS general substrate transporter like domains"/>
    <property type="match status" value="1"/>
</dbReference>
<keyword evidence="3 6" id="KW-0812">Transmembrane</keyword>
<feature type="transmembrane region" description="Helical" evidence="6">
    <location>
        <begin position="302"/>
        <end position="323"/>
    </location>
</feature>
<feature type="transmembrane region" description="Helical" evidence="6">
    <location>
        <begin position="215"/>
        <end position="236"/>
    </location>
</feature>
<comment type="subcellular location">
    <subcellularLocation>
        <location evidence="1">Endomembrane system</location>
        <topology evidence="1">Multi-pass membrane protein</topology>
    </subcellularLocation>
</comment>
<keyword evidence="2" id="KW-0813">Transport</keyword>